<dbReference type="SUPFAM" id="SSF102405">
    <property type="entry name" value="MCP/YpsA-like"/>
    <property type="match status" value="1"/>
</dbReference>
<dbReference type="PANTHER" id="PTHR43022">
    <property type="entry name" value="PROTEIN SMF"/>
    <property type="match status" value="1"/>
</dbReference>
<dbReference type="InterPro" id="IPR036388">
    <property type="entry name" value="WH-like_DNA-bd_sf"/>
</dbReference>
<organism evidence="5 6">
    <name type="scientific">Faecousia intestinalis</name>
    <dbReference type="NCBI Taxonomy" id="3133167"/>
    <lineage>
        <taxon>Bacteria</taxon>
        <taxon>Bacillati</taxon>
        <taxon>Bacillota</taxon>
        <taxon>Clostridia</taxon>
        <taxon>Eubacteriales</taxon>
        <taxon>Oscillospiraceae</taxon>
        <taxon>Faecousia</taxon>
    </lineage>
</organism>
<evidence type="ECO:0000259" key="3">
    <source>
        <dbReference type="Pfam" id="PF02481"/>
    </source>
</evidence>
<feature type="compositionally biased region" description="Low complexity" evidence="2">
    <location>
        <begin position="327"/>
        <end position="337"/>
    </location>
</feature>
<feature type="region of interest" description="Disordered" evidence="2">
    <location>
        <begin position="312"/>
        <end position="364"/>
    </location>
</feature>
<proteinExistence type="inferred from homology"/>
<dbReference type="Proteomes" id="UP001491552">
    <property type="component" value="Unassembled WGS sequence"/>
</dbReference>
<dbReference type="RefSeq" id="WP_349136567.1">
    <property type="nucleotide sequence ID" value="NZ_JBBMFF010000248.1"/>
</dbReference>
<evidence type="ECO:0000313" key="5">
    <source>
        <dbReference type="EMBL" id="MEQ2511865.1"/>
    </source>
</evidence>
<dbReference type="Pfam" id="PF17782">
    <property type="entry name" value="WHD_DprA"/>
    <property type="match status" value="1"/>
</dbReference>
<evidence type="ECO:0000256" key="2">
    <source>
        <dbReference type="SAM" id="MobiDB-lite"/>
    </source>
</evidence>
<name>A0ABV1G8X5_9FIRM</name>
<dbReference type="InterPro" id="IPR041614">
    <property type="entry name" value="DprA_WH"/>
</dbReference>
<keyword evidence="6" id="KW-1185">Reference proteome</keyword>
<feature type="domain" description="Smf/DprA SLOG" evidence="3">
    <location>
        <begin position="76"/>
        <end position="284"/>
    </location>
</feature>
<sequence>MQKHWVWLATRSGIGVRGRAELLRRFGTAERIYAMDRDALQAEEGLRRSWLEPLLDKTLDGAERILAQCDRFDIRLLTYAEPAYPERLRNIADPPALLYYQGRLPDFDHEAAIAVVGSRRCSAYGLLHAKQFSRLIAASGGLVMSGGARGIDTMALQSAMDLPEPVVCVLACGLDIAYPPENGQLFAQIASRGCLLSEYPPGTSPMRGNFPVRNRILSGLSVGVLVVEASAQSGALITARLALEQGRDVFAIPGNLGVASCEGTNRLLREGALMPENGWELLQEYTHLFPGKLADGRRREVMEQRFGSHYAAAVPAQPLPERPAKPARPAAPSPEKSPALDKKDIDNPPARPYSDRKKAPPALSGDEAAVYAALTPEPILADLLTEHTGLPPQRLLAAMTMLQIKGLAKKLPGNRYQRAGG</sequence>
<dbReference type="Gene3D" id="1.10.10.10">
    <property type="entry name" value="Winged helix-like DNA-binding domain superfamily/Winged helix DNA-binding domain"/>
    <property type="match status" value="1"/>
</dbReference>
<evidence type="ECO:0000259" key="4">
    <source>
        <dbReference type="Pfam" id="PF17782"/>
    </source>
</evidence>
<gene>
    <name evidence="5" type="primary">dprA</name>
    <name evidence="5" type="ORF">WMO66_11530</name>
</gene>
<dbReference type="InterPro" id="IPR057666">
    <property type="entry name" value="DrpA_SLOG"/>
</dbReference>
<dbReference type="EMBL" id="JBBMFF010000248">
    <property type="protein sequence ID" value="MEQ2511865.1"/>
    <property type="molecule type" value="Genomic_DNA"/>
</dbReference>
<dbReference type="Gene3D" id="3.40.50.450">
    <property type="match status" value="1"/>
</dbReference>
<reference evidence="5 6" key="1">
    <citation type="submission" date="2024-03" db="EMBL/GenBank/DDBJ databases">
        <title>Human intestinal bacterial collection.</title>
        <authorList>
            <person name="Pauvert C."/>
            <person name="Hitch T.C.A."/>
            <person name="Clavel T."/>
        </authorList>
    </citation>
    <scope>NUCLEOTIDE SEQUENCE [LARGE SCALE GENOMIC DNA]</scope>
    <source>
        <strain evidence="5 6">CLA-AA-H192</strain>
    </source>
</reference>
<accession>A0ABV1G8X5</accession>
<dbReference type="Pfam" id="PF02481">
    <property type="entry name" value="DNA_processg_A"/>
    <property type="match status" value="1"/>
</dbReference>
<evidence type="ECO:0000256" key="1">
    <source>
        <dbReference type="ARBA" id="ARBA00006525"/>
    </source>
</evidence>
<evidence type="ECO:0000313" key="6">
    <source>
        <dbReference type="Proteomes" id="UP001491552"/>
    </source>
</evidence>
<comment type="similarity">
    <text evidence="1">Belongs to the DprA/Smf family.</text>
</comment>
<dbReference type="NCBIfam" id="TIGR00732">
    <property type="entry name" value="dprA"/>
    <property type="match status" value="1"/>
</dbReference>
<protein>
    <submittedName>
        <fullName evidence="5">DNA-processing protein DprA</fullName>
    </submittedName>
</protein>
<feature type="domain" description="DprA winged helix" evidence="4">
    <location>
        <begin position="356"/>
        <end position="414"/>
    </location>
</feature>
<comment type="caution">
    <text evidence="5">The sequence shown here is derived from an EMBL/GenBank/DDBJ whole genome shotgun (WGS) entry which is preliminary data.</text>
</comment>
<dbReference type="InterPro" id="IPR003488">
    <property type="entry name" value="DprA"/>
</dbReference>
<dbReference type="PANTHER" id="PTHR43022:SF1">
    <property type="entry name" value="PROTEIN SMF"/>
    <property type="match status" value="1"/>
</dbReference>